<keyword evidence="10" id="KW-1185">Reference proteome</keyword>
<name>A0A7J7LE11_9MAGN</name>
<evidence type="ECO:0000256" key="5">
    <source>
        <dbReference type="ARBA" id="ARBA00023286"/>
    </source>
</evidence>
<keyword evidence="3 7" id="KW-1133">Transmembrane helix</keyword>
<gene>
    <name evidence="9" type="ORF">GIB67_042278</name>
</gene>
<evidence type="ECO:0000259" key="8">
    <source>
        <dbReference type="Pfam" id="PF00520"/>
    </source>
</evidence>
<dbReference type="GO" id="GO:0016020">
    <property type="term" value="C:membrane"/>
    <property type="evidence" value="ECO:0007669"/>
    <property type="project" value="UniProtKB-SubCell"/>
</dbReference>
<sequence length="593" mass="68906">MANFSTRCNGFKDGDDAFIVNIPDDVTTPTPSSRFVRFQDWSPNSDELYFRSDGVYAGKTRTKLILCLEKIQIGIALGFQRIKSVIKSVKFRLVDLDTRRKVFNPQSLYLHWWNKRFLISCMIAASIDALFFYIPVVDGKNTCLGFDKKLELITCVLRSLADLFYILHIFFQFRTGFLGPSSRIYENNAFIQDRDAIARRYLSSYFLIDILAVLPLPQVVHLIIIPKSRGLVDLKMKYLSRGVIMLQFFPRFIRVYPIYKAVRGTLVITEAAWVGVGFNFSLYMLASHIFGAIWYLNSIERQDMCWRDACRNTAGCQISSLYCRDYNKESNTFLRASCPVIEPNKTVFDFGVYLDSLQSGIVESKTFSDKFIYCFWWGLQNLGSLGQNLKTSVYSWEVVFVVSISIFGLFLFTLLIGNVQMYLQSNTIKQEKAMRAKMQDTERWMTHISLPDDLKDRIRLCVQYEWQKTRGFDDEMLLHNLPKDLRRNIKLHQRLALLHRVPIFAIMDERLLEEMCDRLKPVFIRKEVWSYEKDALAKSGGNSLSLGTTIYASRFAANLLRSNRRNDRHKSRLLERLTPSFLQKPIDPDFSFG</sequence>
<evidence type="ECO:0000256" key="1">
    <source>
        <dbReference type="ARBA" id="ARBA00004141"/>
    </source>
</evidence>
<dbReference type="AlphaFoldDB" id="A0A7J7LE11"/>
<dbReference type="InterPro" id="IPR018490">
    <property type="entry name" value="cNMP-bd_dom_sf"/>
</dbReference>
<feature type="transmembrane region" description="Helical" evidence="7">
    <location>
        <begin position="150"/>
        <end position="171"/>
    </location>
</feature>
<feature type="transmembrane region" description="Helical" evidence="7">
    <location>
        <begin position="117"/>
        <end position="138"/>
    </location>
</feature>
<dbReference type="EMBL" id="JACGCM010002347">
    <property type="protein sequence ID" value="KAF6140865.1"/>
    <property type="molecule type" value="Genomic_DNA"/>
</dbReference>
<evidence type="ECO:0000313" key="10">
    <source>
        <dbReference type="Proteomes" id="UP000541444"/>
    </source>
</evidence>
<evidence type="ECO:0000256" key="6">
    <source>
        <dbReference type="ARBA" id="ARBA00023303"/>
    </source>
</evidence>
<dbReference type="InterPro" id="IPR005821">
    <property type="entry name" value="Ion_trans_dom"/>
</dbReference>
<comment type="subcellular location">
    <subcellularLocation>
        <location evidence="1">Membrane</location>
        <topology evidence="1">Multi-pass membrane protein</topology>
    </subcellularLocation>
</comment>
<dbReference type="SUPFAM" id="SSF81324">
    <property type="entry name" value="Voltage-gated potassium channels"/>
    <property type="match status" value="1"/>
</dbReference>
<evidence type="ECO:0000256" key="4">
    <source>
        <dbReference type="ARBA" id="ARBA00023136"/>
    </source>
</evidence>
<feature type="domain" description="Ion transport" evidence="8">
    <location>
        <begin position="112"/>
        <end position="429"/>
    </location>
</feature>
<evidence type="ECO:0000256" key="3">
    <source>
        <dbReference type="ARBA" id="ARBA00022989"/>
    </source>
</evidence>
<evidence type="ECO:0000256" key="7">
    <source>
        <dbReference type="SAM" id="Phobius"/>
    </source>
</evidence>
<reference evidence="9 10" key="1">
    <citation type="journal article" date="2020" name="IScience">
        <title>Genome Sequencing of the Endangered Kingdonia uniflora (Circaeasteraceae, Ranunculales) Reveals Potential Mechanisms of Evolutionary Specialization.</title>
        <authorList>
            <person name="Sun Y."/>
            <person name="Deng T."/>
            <person name="Zhang A."/>
            <person name="Moore M.J."/>
            <person name="Landis J.B."/>
            <person name="Lin N."/>
            <person name="Zhang H."/>
            <person name="Zhang X."/>
            <person name="Huang J."/>
            <person name="Zhang X."/>
            <person name="Sun H."/>
            <person name="Wang H."/>
        </authorList>
    </citation>
    <scope>NUCLEOTIDE SEQUENCE [LARGE SCALE GENOMIC DNA]</scope>
    <source>
        <strain evidence="9">TB1705</strain>
        <tissue evidence="9">Leaf</tissue>
    </source>
</reference>
<comment type="caution">
    <text evidence="9">The sequence shown here is derived from an EMBL/GenBank/DDBJ whole genome shotgun (WGS) entry which is preliminary data.</text>
</comment>
<dbReference type="GO" id="GO:0005216">
    <property type="term" value="F:monoatomic ion channel activity"/>
    <property type="evidence" value="ECO:0007669"/>
    <property type="project" value="InterPro"/>
</dbReference>
<dbReference type="OrthoDB" id="421226at2759"/>
<keyword evidence="5" id="KW-0813">Transport</keyword>
<dbReference type="PANTHER" id="PTHR45651:SF5">
    <property type="entry name" value="CYCLIC NUCLEOTIDE-GATED ION CHANNEL 1"/>
    <property type="match status" value="1"/>
</dbReference>
<evidence type="ECO:0000313" key="9">
    <source>
        <dbReference type="EMBL" id="KAF6140865.1"/>
    </source>
</evidence>
<feature type="transmembrane region" description="Helical" evidence="7">
    <location>
        <begin position="205"/>
        <end position="226"/>
    </location>
</feature>
<feature type="transmembrane region" description="Helical" evidence="7">
    <location>
        <begin position="398"/>
        <end position="423"/>
    </location>
</feature>
<dbReference type="Pfam" id="PF00520">
    <property type="entry name" value="Ion_trans"/>
    <property type="match status" value="1"/>
</dbReference>
<keyword evidence="4 7" id="KW-0472">Membrane</keyword>
<accession>A0A7J7LE11</accession>
<keyword evidence="5" id="KW-1071">Ligand-gated ion channel</keyword>
<protein>
    <recommendedName>
        <fullName evidence="8">Ion transport domain-containing protein</fullName>
    </recommendedName>
</protein>
<keyword evidence="6" id="KW-0407">Ion channel</keyword>
<keyword evidence="5" id="KW-0406">Ion transport</keyword>
<dbReference type="Gene3D" id="1.10.287.630">
    <property type="entry name" value="Helix hairpin bin"/>
    <property type="match status" value="1"/>
</dbReference>
<dbReference type="SUPFAM" id="SSF51206">
    <property type="entry name" value="cAMP-binding domain-like"/>
    <property type="match status" value="1"/>
</dbReference>
<proteinExistence type="predicted"/>
<evidence type="ECO:0000256" key="2">
    <source>
        <dbReference type="ARBA" id="ARBA00022692"/>
    </source>
</evidence>
<organism evidence="9 10">
    <name type="scientific">Kingdonia uniflora</name>
    <dbReference type="NCBI Taxonomy" id="39325"/>
    <lineage>
        <taxon>Eukaryota</taxon>
        <taxon>Viridiplantae</taxon>
        <taxon>Streptophyta</taxon>
        <taxon>Embryophyta</taxon>
        <taxon>Tracheophyta</taxon>
        <taxon>Spermatophyta</taxon>
        <taxon>Magnoliopsida</taxon>
        <taxon>Ranunculales</taxon>
        <taxon>Circaeasteraceae</taxon>
        <taxon>Kingdonia</taxon>
    </lineage>
</organism>
<dbReference type="Proteomes" id="UP000541444">
    <property type="component" value="Unassembled WGS sequence"/>
</dbReference>
<dbReference type="Gene3D" id="1.10.287.70">
    <property type="match status" value="1"/>
</dbReference>
<dbReference type="PANTHER" id="PTHR45651">
    <property type="entry name" value="CYCLIC NUCLEOTIDE-GATED ION CHANNEL 15-RELATED-RELATED"/>
    <property type="match status" value="1"/>
</dbReference>
<keyword evidence="2 7" id="KW-0812">Transmembrane</keyword>
<feature type="transmembrane region" description="Helical" evidence="7">
    <location>
        <begin position="271"/>
        <end position="296"/>
    </location>
</feature>